<keyword evidence="7" id="KW-0479">Metal-binding</keyword>
<dbReference type="GO" id="GO:0005778">
    <property type="term" value="C:peroxisomal membrane"/>
    <property type="evidence" value="ECO:0007669"/>
    <property type="project" value="UniProtKB-SubCell"/>
</dbReference>
<organism evidence="17">
    <name type="scientific">Lygus hesperus</name>
    <name type="common">Western plant bug</name>
    <dbReference type="NCBI Taxonomy" id="30085"/>
    <lineage>
        <taxon>Eukaryota</taxon>
        <taxon>Metazoa</taxon>
        <taxon>Ecdysozoa</taxon>
        <taxon>Arthropoda</taxon>
        <taxon>Hexapoda</taxon>
        <taxon>Insecta</taxon>
        <taxon>Pterygota</taxon>
        <taxon>Neoptera</taxon>
        <taxon>Paraneoptera</taxon>
        <taxon>Hemiptera</taxon>
        <taxon>Heteroptera</taxon>
        <taxon>Panheteroptera</taxon>
        <taxon>Cimicomorpha</taxon>
        <taxon>Miridae</taxon>
        <taxon>Mirini</taxon>
        <taxon>Lygus</taxon>
    </lineage>
</organism>
<evidence type="ECO:0000256" key="4">
    <source>
        <dbReference type="ARBA" id="ARBA00018980"/>
    </source>
</evidence>
<comment type="similarity">
    <text evidence="3 15">Belongs to the pex2/pex10/pex12 family.</text>
</comment>
<gene>
    <name evidence="17" type="primary">PEX12_0</name>
    <name evidence="17" type="ORF">CM83_67989</name>
</gene>
<evidence type="ECO:0000256" key="5">
    <source>
        <dbReference type="ARBA" id="ARBA00022448"/>
    </source>
</evidence>
<evidence type="ECO:0000256" key="3">
    <source>
        <dbReference type="ARBA" id="ARBA00008704"/>
    </source>
</evidence>
<keyword evidence="9" id="KW-0862">Zinc</keyword>
<evidence type="ECO:0000256" key="2">
    <source>
        <dbReference type="ARBA" id="ARBA00004906"/>
    </source>
</evidence>
<keyword evidence="10" id="KW-0653">Protein transport</keyword>
<dbReference type="PIRSF" id="PIRSF038074">
    <property type="entry name" value="Peroxisome_assembly_p12"/>
    <property type="match status" value="1"/>
</dbReference>
<keyword evidence="11" id="KW-1133">Transmembrane helix</keyword>
<evidence type="ECO:0000259" key="16">
    <source>
        <dbReference type="Pfam" id="PF04757"/>
    </source>
</evidence>
<dbReference type="InterPro" id="IPR006845">
    <property type="entry name" value="Pex_N"/>
</dbReference>
<evidence type="ECO:0000256" key="12">
    <source>
        <dbReference type="ARBA" id="ARBA00023136"/>
    </source>
</evidence>
<keyword evidence="6" id="KW-0812">Transmembrane</keyword>
<dbReference type="GO" id="GO:1990429">
    <property type="term" value="C:peroxisomal importomer complex"/>
    <property type="evidence" value="ECO:0007669"/>
    <property type="project" value="TreeGrafter"/>
</dbReference>
<keyword evidence="8" id="KW-0863">Zinc-finger</keyword>
<evidence type="ECO:0000256" key="8">
    <source>
        <dbReference type="ARBA" id="ARBA00022771"/>
    </source>
</evidence>
<dbReference type="EMBL" id="GBHO01019137">
    <property type="protein sequence ID" value="JAG24467.1"/>
    <property type="molecule type" value="Transcribed_RNA"/>
</dbReference>
<comment type="pathway">
    <text evidence="2">Protein modification; protein ubiquitination.</text>
</comment>
<protein>
    <recommendedName>
        <fullName evidence="4 15">Peroxisome assembly protein 12</fullName>
    </recommendedName>
    <alternativeName>
        <fullName evidence="14 15">Peroxin-12</fullName>
    </alternativeName>
</protein>
<dbReference type="Gene3D" id="3.30.40.10">
    <property type="entry name" value="Zinc/RING finger domain, C3HC4 (zinc finger)"/>
    <property type="match status" value="1"/>
</dbReference>
<keyword evidence="5" id="KW-0813">Transport</keyword>
<keyword evidence="12 15" id="KW-0472">Membrane</keyword>
<keyword evidence="13 15" id="KW-0576">Peroxisome</keyword>
<dbReference type="PANTHER" id="PTHR12888:SF0">
    <property type="entry name" value="PEROXISOME ASSEMBLY PROTEIN 12"/>
    <property type="match status" value="1"/>
</dbReference>
<evidence type="ECO:0000256" key="1">
    <source>
        <dbReference type="ARBA" id="ARBA00004585"/>
    </source>
</evidence>
<dbReference type="EMBL" id="GBRD01000450">
    <property type="protein sequence ID" value="JAG65371.1"/>
    <property type="molecule type" value="Transcribed_RNA"/>
</dbReference>
<reference evidence="17" key="1">
    <citation type="journal article" date="2014" name="PLoS ONE">
        <title>Transcriptome-Based Identification of ABC Transporters in the Western Tarnished Plant Bug Lygus hesperus.</title>
        <authorList>
            <person name="Hull J.J."/>
            <person name="Chaney K."/>
            <person name="Geib S.M."/>
            <person name="Fabrick J.A."/>
            <person name="Brent C.S."/>
            <person name="Walsh D."/>
            <person name="Lavine L.C."/>
        </authorList>
    </citation>
    <scope>NUCLEOTIDE SEQUENCE</scope>
</reference>
<evidence type="ECO:0000256" key="13">
    <source>
        <dbReference type="ARBA" id="ARBA00023140"/>
    </source>
</evidence>
<dbReference type="GO" id="GO:0016558">
    <property type="term" value="P:protein import into peroxisome matrix"/>
    <property type="evidence" value="ECO:0007669"/>
    <property type="project" value="UniProtKB-UniRule"/>
</dbReference>
<comment type="subcellular location">
    <subcellularLocation>
        <location evidence="1">Peroxisome membrane</location>
        <topology evidence="1">Multi-pass membrane protein</topology>
    </subcellularLocation>
</comment>
<evidence type="ECO:0000256" key="7">
    <source>
        <dbReference type="ARBA" id="ARBA00022723"/>
    </source>
</evidence>
<dbReference type="Pfam" id="PF04757">
    <property type="entry name" value="Pex2_Pex12"/>
    <property type="match status" value="1"/>
</dbReference>
<dbReference type="GO" id="GO:0004842">
    <property type="term" value="F:ubiquitin-protein transferase activity"/>
    <property type="evidence" value="ECO:0007669"/>
    <property type="project" value="TreeGrafter"/>
</dbReference>
<dbReference type="PANTHER" id="PTHR12888">
    <property type="entry name" value="PEROXISOME ASSEMBLY PROTEIN 12 PEROXIN-12"/>
    <property type="match status" value="1"/>
</dbReference>
<dbReference type="InterPro" id="IPR013083">
    <property type="entry name" value="Znf_RING/FYVE/PHD"/>
</dbReference>
<sequence>MAENAVYISSIEHSKPTIFEIWAEESFMATLQPAYQLLSDFISSKLPQGKCRPLKLIFEWPDESFLIFNIIMQSTYLDWFSASFSESFYGLKRVNVASTAERLTTRAKILSLIGLVGAPYIMIKFKSMVDNYVFSSSNEGQVNATGLKLLQGYKIMSSALRLMKLYHYVSYLSGHGSQHSIFHRLAGVQLVHQNQPPPSWADISTLIKLEPNRSKLIAPLTFKIVSQLFELGAFSLQFINWWNSMDSEVFKFNRTPIPEPIDSIKTGDLVCPICRNSWRVEVVLSTSGIVYCYSCITKVLNETGRCPVTDLPFSMNDLIRLYPAAC</sequence>
<feature type="domain" description="Pex N-terminal" evidence="16">
    <location>
        <begin position="47"/>
        <end position="244"/>
    </location>
</feature>
<dbReference type="GO" id="GO:0008270">
    <property type="term" value="F:zinc ion binding"/>
    <property type="evidence" value="ECO:0007669"/>
    <property type="project" value="UniProtKB-KW"/>
</dbReference>
<evidence type="ECO:0000256" key="10">
    <source>
        <dbReference type="ARBA" id="ARBA00022927"/>
    </source>
</evidence>
<reference evidence="17" key="2">
    <citation type="submission" date="2014-07" db="EMBL/GenBank/DDBJ databases">
        <authorList>
            <person name="Hull J."/>
        </authorList>
    </citation>
    <scope>NUCLEOTIDE SEQUENCE</scope>
</reference>
<dbReference type="GO" id="GO:0006513">
    <property type="term" value="P:protein monoubiquitination"/>
    <property type="evidence" value="ECO:0007669"/>
    <property type="project" value="TreeGrafter"/>
</dbReference>
<proteinExistence type="inferred from homology"/>
<name>A0A0A9XUL4_LYGHE</name>
<evidence type="ECO:0000256" key="11">
    <source>
        <dbReference type="ARBA" id="ARBA00022989"/>
    </source>
</evidence>
<evidence type="ECO:0000313" key="17">
    <source>
        <dbReference type="EMBL" id="JAG24467.1"/>
    </source>
</evidence>
<evidence type="ECO:0000256" key="15">
    <source>
        <dbReference type="PIRNR" id="PIRNR038074"/>
    </source>
</evidence>
<accession>A0A0A9XUL4</accession>
<evidence type="ECO:0000256" key="14">
    <source>
        <dbReference type="ARBA" id="ARBA00029692"/>
    </source>
</evidence>
<dbReference type="SUPFAM" id="SSF57850">
    <property type="entry name" value="RING/U-box"/>
    <property type="match status" value="1"/>
</dbReference>
<evidence type="ECO:0000256" key="9">
    <source>
        <dbReference type="ARBA" id="ARBA00022833"/>
    </source>
</evidence>
<dbReference type="AlphaFoldDB" id="A0A0A9XUL4"/>
<dbReference type="InterPro" id="IPR017375">
    <property type="entry name" value="PEX12"/>
</dbReference>
<reference evidence="18" key="3">
    <citation type="submission" date="2014-09" db="EMBL/GenBank/DDBJ databases">
        <authorList>
            <person name="Magalhaes I.L.F."/>
            <person name="Oliveira U."/>
            <person name="Santos F.R."/>
            <person name="Vidigal T.H.D.A."/>
            <person name="Brescovit A.D."/>
            <person name="Santos A.J."/>
        </authorList>
    </citation>
    <scope>NUCLEOTIDE SEQUENCE</scope>
</reference>
<comment type="function">
    <text evidence="15">Component of a retrotranslocation channel required for peroxisome organization by mediating export of the PEX5 receptor from peroxisomes to the cytosol, thereby promoting PEX5 recycling.</text>
</comment>
<evidence type="ECO:0000313" key="18">
    <source>
        <dbReference type="EMBL" id="JAG65371.1"/>
    </source>
</evidence>
<evidence type="ECO:0000256" key="6">
    <source>
        <dbReference type="ARBA" id="ARBA00022692"/>
    </source>
</evidence>